<dbReference type="Proteomes" id="UP000233551">
    <property type="component" value="Unassembled WGS sequence"/>
</dbReference>
<evidence type="ECO:0000313" key="1">
    <source>
        <dbReference type="EMBL" id="PKI30921.1"/>
    </source>
</evidence>
<dbReference type="AlphaFoldDB" id="A0A2I0HGW0"/>
<gene>
    <name evidence="1" type="ORF">CRG98_048688</name>
</gene>
<accession>A0A2I0HGW0</accession>
<reference evidence="1 2" key="1">
    <citation type="submission" date="2017-11" db="EMBL/GenBank/DDBJ databases">
        <title>De-novo sequencing of pomegranate (Punica granatum L.) genome.</title>
        <authorList>
            <person name="Akparov Z."/>
            <person name="Amiraslanov A."/>
            <person name="Hajiyeva S."/>
            <person name="Abbasov M."/>
            <person name="Kaur K."/>
            <person name="Hamwieh A."/>
            <person name="Solovyev V."/>
            <person name="Salamov A."/>
            <person name="Braich B."/>
            <person name="Kosarev P."/>
            <person name="Mahmoud A."/>
            <person name="Hajiyev E."/>
            <person name="Babayeva S."/>
            <person name="Izzatullayeva V."/>
            <person name="Mammadov A."/>
            <person name="Mammadov A."/>
            <person name="Sharifova S."/>
            <person name="Ojaghi J."/>
            <person name="Eynullazada K."/>
            <person name="Bayramov B."/>
            <person name="Abdulazimova A."/>
            <person name="Shahmuradov I."/>
        </authorList>
    </citation>
    <scope>NUCLEOTIDE SEQUENCE [LARGE SCALE GENOMIC DNA]</scope>
    <source>
        <strain evidence="2">cv. AG2017</strain>
        <tissue evidence="1">Leaf</tissue>
    </source>
</reference>
<feature type="non-terminal residue" evidence="1">
    <location>
        <position position="62"/>
    </location>
</feature>
<proteinExistence type="predicted"/>
<comment type="caution">
    <text evidence="1">The sequence shown here is derived from an EMBL/GenBank/DDBJ whole genome shotgun (WGS) entry which is preliminary data.</text>
</comment>
<dbReference type="EMBL" id="PGOL01019832">
    <property type="protein sequence ID" value="PKI30921.1"/>
    <property type="molecule type" value="Genomic_DNA"/>
</dbReference>
<sequence length="62" mass="6322">MHGRRAACAGYGQARGVRGARAGARACAGVRERARACAFSSGPALRAFGSLGLGVSTFPWGR</sequence>
<name>A0A2I0HGW0_PUNGR</name>
<organism evidence="1 2">
    <name type="scientific">Punica granatum</name>
    <name type="common">Pomegranate</name>
    <dbReference type="NCBI Taxonomy" id="22663"/>
    <lineage>
        <taxon>Eukaryota</taxon>
        <taxon>Viridiplantae</taxon>
        <taxon>Streptophyta</taxon>
        <taxon>Embryophyta</taxon>
        <taxon>Tracheophyta</taxon>
        <taxon>Spermatophyta</taxon>
        <taxon>Magnoliopsida</taxon>
        <taxon>eudicotyledons</taxon>
        <taxon>Gunneridae</taxon>
        <taxon>Pentapetalae</taxon>
        <taxon>rosids</taxon>
        <taxon>malvids</taxon>
        <taxon>Myrtales</taxon>
        <taxon>Lythraceae</taxon>
        <taxon>Punica</taxon>
    </lineage>
</organism>
<protein>
    <submittedName>
        <fullName evidence="1">Uncharacterized protein</fullName>
    </submittedName>
</protein>
<evidence type="ECO:0000313" key="2">
    <source>
        <dbReference type="Proteomes" id="UP000233551"/>
    </source>
</evidence>
<keyword evidence="2" id="KW-1185">Reference proteome</keyword>